<feature type="coiled-coil region" evidence="1">
    <location>
        <begin position="50"/>
        <end position="84"/>
    </location>
</feature>
<dbReference type="AlphaFoldDB" id="A0A931D885"/>
<proteinExistence type="predicted"/>
<accession>A0A931D885</accession>
<keyword evidence="3" id="KW-1185">Reference proteome</keyword>
<dbReference type="Proteomes" id="UP000596932">
    <property type="component" value="Unassembled WGS sequence"/>
</dbReference>
<name>A0A931D885_9PSED</name>
<organism evidence="2 3">
    <name type="scientific">Pseudomonas chaetocerotis</name>
    <dbReference type="NCBI Taxonomy" id="2758695"/>
    <lineage>
        <taxon>Bacteria</taxon>
        <taxon>Pseudomonadati</taxon>
        <taxon>Pseudomonadota</taxon>
        <taxon>Gammaproteobacteria</taxon>
        <taxon>Pseudomonadales</taxon>
        <taxon>Pseudomonadaceae</taxon>
        <taxon>Pseudomonas</taxon>
    </lineage>
</organism>
<dbReference type="EMBL" id="JACFYX010000028">
    <property type="protein sequence ID" value="MBG0837873.1"/>
    <property type="molecule type" value="Genomic_DNA"/>
</dbReference>
<gene>
    <name evidence="2" type="ORF">H3221_22405</name>
</gene>
<comment type="caution">
    <text evidence="2">The sequence shown here is derived from an EMBL/GenBank/DDBJ whole genome shotgun (WGS) entry which is preliminary data.</text>
</comment>
<evidence type="ECO:0000313" key="2">
    <source>
        <dbReference type="EMBL" id="MBG0837873.1"/>
    </source>
</evidence>
<protein>
    <submittedName>
        <fullName evidence="2">Uncharacterized protein</fullName>
    </submittedName>
</protein>
<sequence length="94" mass="10366">MPDKAWMKAELLKATESLIDMATESELTVLGELIGLQLLKACFIRRAGALGMTAEQLESARLDIEETQRKVMELVKLLDETNANAIQAVTAPKH</sequence>
<keyword evidence="1" id="KW-0175">Coiled coil</keyword>
<reference evidence="2" key="1">
    <citation type="submission" date="2020-07" db="EMBL/GenBank/DDBJ databases">
        <title>Pseudomonas chaetoceroseae sp. nov., a new member of the Pseudomonas oleovorans group isolated from a culture of Chaetoceros calcitrans.</title>
        <authorList>
            <person name="Girard L."/>
            <person name="Lood C."/>
            <person name="De Mot R."/>
            <person name="Baudart J."/>
        </authorList>
    </citation>
    <scope>NUCLEOTIDE SEQUENCE</scope>
    <source>
        <strain evidence="2">536</strain>
    </source>
</reference>
<evidence type="ECO:0000313" key="3">
    <source>
        <dbReference type="Proteomes" id="UP000596932"/>
    </source>
</evidence>
<evidence type="ECO:0000256" key="1">
    <source>
        <dbReference type="SAM" id="Coils"/>
    </source>
</evidence>